<dbReference type="InterPro" id="IPR041315">
    <property type="entry name" value="PlcR_TPR"/>
</dbReference>
<evidence type="ECO:0000313" key="2">
    <source>
        <dbReference type="EMBL" id="TFB25120.1"/>
    </source>
</evidence>
<keyword evidence="3" id="KW-1185">Reference proteome</keyword>
<dbReference type="InterPro" id="IPR053163">
    <property type="entry name" value="HTH-type_regulator_Rgg"/>
</dbReference>
<gene>
    <name evidence="2" type="ORF">E3U55_01640</name>
</gene>
<dbReference type="SUPFAM" id="SSF47413">
    <property type="entry name" value="lambda repressor-like DNA-binding domains"/>
    <property type="match status" value="1"/>
</dbReference>
<dbReference type="Pfam" id="PF01381">
    <property type="entry name" value="HTH_3"/>
    <property type="match status" value="1"/>
</dbReference>
<dbReference type="Proteomes" id="UP000297975">
    <property type="component" value="Unassembled WGS sequence"/>
</dbReference>
<dbReference type="InterPro" id="IPR011990">
    <property type="entry name" value="TPR-like_helical_dom_sf"/>
</dbReference>
<comment type="caution">
    <text evidence="2">The sequence shown here is derived from an EMBL/GenBank/DDBJ whole genome shotgun (WGS) entry which is preliminary data.</text>
</comment>
<name>A0A4Y8IT88_9BACI</name>
<feature type="domain" description="HTH cro/C1-type" evidence="1">
    <location>
        <begin position="10"/>
        <end position="63"/>
    </location>
</feature>
<evidence type="ECO:0000313" key="3">
    <source>
        <dbReference type="Proteomes" id="UP000297975"/>
    </source>
</evidence>
<dbReference type="Pfam" id="PF18768">
    <property type="entry name" value="RNPP_C"/>
    <property type="match status" value="1"/>
</dbReference>
<reference evidence="2 3" key="1">
    <citation type="submission" date="2019-03" db="EMBL/GenBank/DDBJ databases">
        <authorList>
            <person name="He R.-H."/>
        </authorList>
    </citation>
    <scope>NUCLEOTIDE SEQUENCE [LARGE SCALE GENOMIC DNA]</scope>
    <source>
        <strain evidence="3">SH 714</strain>
    </source>
</reference>
<organism evidence="2 3">
    <name type="scientific">Filobacillus milosensis</name>
    <dbReference type="NCBI Taxonomy" id="94137"/>
    <lineage>
        <taxon>Bacteria</taxon>
        <taxon>Bacillati</taxon>
        <taxon>Bacillota</taxon>
        <taxon>Bacilli</taxon>
        <taxon>Bacillales</taxon>
        <taxon>Bacillaceae</taxon>
        <taxon>Filobacillus</taxon>
    </lineage>
</organism>
<evidence type="ECO:0000259" key="1">
    <source>
        <dbReference type="PROSITE" id="PS50943"/>
    </source>
</evidence>
<dbReference type="AlphaFoldDB" id="A0A4Y8IT88"/>
<dbReference type="InterPro" id="IPR010982">
    <property type="entry name" value="Lambda_DNA-bd_dom_sf"/>
</dbReference>
<dbReference type="PROSITE" id="PS50943">
    <property type="entry name" value="HTH_CROC1"/>
    <property type="match status" value="1"/>
</dbReference>
<sequence>MKLENFNKVLKQARLDANMTQKELAEGVCTQAQISKLERGDEFPSSITLYLISKKLGVDAEYFFRQIESDRVEYIDDVKNIVRKYKRDKNYQKINNLVRSQLNTPLAKENKDFYQFLLWHLGICAFYLEDDKHKALKFLTRSLSMRDRVLDKEREVAILNSIAIILNEKENYQFSLKVFDRALEKVKKLPIIKDFTIEIRLLFGASKSALNLWKINQALDYSQKGINICKQYETFYLLGELYYQKARCLKRINDEESAVFFRKSIQTFLLEDKKEYAEVVEKAYVKYINKLKKGRKEGLK</sequence>
<dbReference type="EMBL" id="SOPW01000001">
    <property type="protein sequence ID" value="TFB25120.1"/>
    <property type="molecule type" value="Genomic_DNA"/>
</dbReference>
<proteinExistence type="predicted"/>
<dbReference type="CDD" id="cd00093">
    <property type="entry name" value="HTH_XRE"/>
    <property type="match status" value="1"/>
</dbReference>
<dbReference type="Gene3D" id="1.25.40.10">
    <property type="entry name" value="Tetratricopeptide repeat domain"/>
    <property type="match status" value="1"/>
</dbReference>
<protein>
    <submittedName>
        <fullName evidence="2">XRE family transcriptional regulator</fullName>
    </submittedName>
</protein>
<dbReference type="RefSeq" id="WP_134338578.1">
    <property type="nucleotide sequence ID" value="NZ_SOPW01000001.1"/>
</dbReference>
<dbReference type="PANTHER" id="PTHR37038:SF14">
    <property type="entry name" value="TRANSCRIPTIONAL ACTIVATOR"/>
    <property type="match status" value="1"/>
</dbReference>
<dbReference type="InterPro" id="IPR001387">
    <property type="entry name" value="Cro/C1-type_HTH"/>
</dbReference>
<accession>A0A4Y8IT88</accession>
<dbReference type="OrthoDB" id="1150409at2"/>
<dbReference type="PANTHER" id="PTHR37038">
    <property type="entry name" value="TRANSCRIPTIONAL REGULATOR-RELATED"/>
    <property type="match status" value="1"/>
</dbReference>
<dbReference type="SMART" id="SM00530">
    <property type="entry name" value="HTH_XRE"/>
    <property type="match status" value="1"/>
</dbReference>
<dbReference type="SUPFAM" id="SSF48452">
    <property type="entry name" value="TPR-like"/>
    <property type="match status" value="1"/>
</dbReference>
<dbReference type="GO" id="GO:0003677">
    <property type="term" value="F:DNA binding"/>
    <property type="evidence" value="ECO:0007669"/>
    <property type="project" value="InterPro"/>
</dbReference>